<organism evidence="1 2">
    <name type="scientific">Drosophila gunungcola</name>
    <name type="common">fruit fly</name>
    <dbReference type="NCBI Taxonomy" id="103775"/>
    <lineage>
        <taxon>Eukaryota</taxon>
        <taxon>Metazoa</taxon>
        <taxon>Ecdysozoa</taxon>
        <taxon>Arthropoda</taxon>
        <taxon>Hexapoda</taxon>
        <taxon>Insecta</taxon>
        <taxon>Pterygota</taxon>
        <taxon>Neoptera</taxon>
        <taxon>Endopterygota</taxon>
        <taxon>Diptera</taxon>
        <taxon>Brachycera</taxon>
        <taxon>Muscomorpha</taxon>
        <taxon>Ephydroidea</taxon>
        <taxon>Drosophilidae</taxon>
        <taxon>Drosophila</taxon>
        <taxon>Sophophora</taxon>
    </lineage>
</organism>
<reference evidence="1" key="1">
    <citation type="journal article" date="2023" name="Genome Biol. Evol.">
        <title>Long-read-based Genome Assembly of Drosophila gunungcola Reveals Fewer Chemosensory Genes in Flower-breeding Species.</title>
        <authorList>
            <person name="Negi A."/>
            <person name="Liao B.Y."/>
            <person name="Yeh S.D."/>
        </authorList>
    </citation>
    <scope>NUCLEOTIDE SEQUENCE</scope>
    <source>
        <strain evidence="1">Sukarami</strain>
    </source>
</reference>
<dbReference type="EMBL" id="JAMKOV010000005">
    <property type="protein sequence ID" value="KAI8039610.1"/>
    <property type="molecule type" value="Genomic_DNA"/>
</dbReference>
<protein>
    <submittedName>
        <fullName evidence="1">Uncharacterized protein</fullName>
    </submittedName>
</protein>
<comment type="caution">
    <text evidence="1">The sequence shown here is derived from an EMBL/GenBank/DDBJ whole genome shotgun (WGS) entry which is preliminary data.</text>
</comment>
<evidence type="ECO:0000313" key="2">
    <source>
        <dbReference type="Proteomes" id="UP001059596"/>
    </source>
</evidence>
<proteinExistence type="predicted"/>
<dbReference type="AlphaFoldDB" id="A0A9P9YM81"/>
<name>A0A9P9YM81_9MUSC</name>
<keyword evidence="2" id="KW-1185">Reference proteome</keyword>
<evidence type="ECO:0000313" key="1">
    <source>
        <dbReference type="EMBL" id="KAI8039610.1"/>
    </source>
</evidence>
<sequence>ALCGAVECAFRSCLCPLSCSKRHHHPLPTPTPIPIPFLHAPITSCTHNYSACAF</sequence>
<accession>A0A9P9YM81</accession>
<feature type="non-terminal residue" evidence="1">
    <location>
        <position position="1"/>
    </location>
</feature>
<gene>
    <name evidence="1" type="ORF">M5D96_007030</name>
</gene>
<dbReference type="Proteomes" id="UP001059596">
    <property type="component" value="Unassembled WGS sequence"/>
</dbReference>